<dbReference type="Pfam" id="PF00153">
    <property type="entry name" value="Mito_carr"/>
    <property type="match status" value="3"/>
</dbReference>
<keyword evidence="6" id="KW-1133">Transmembrane helix</keyword>
<evidence type="ECO:0000313" key="12">
    <source>
        <dbReference type="EMBL" id="GHJ89073.1"/>
    </source>
</evidence>
<evidence type="ECO:0000256" key="1">
    <source>
        <dbReference type="ARBA" id="ARBA00004225"/>
    </source>
</evidence>
<accession>A0A8H3TYB4</accession>
<evidence type="ECO:0000256" key="2">
    <source>
        <dbReference type="ARBA" id="ARBA00006375"/>
    </source>
</evidence>
<dbReference type="GO" id="GO:0031966">
    <property type="term" value="C:mitochondrial membrane"/>
    <property type="evidence" value="ECO:0007669"/>
    <property type="project" value="UniProtKB-SubCell"/>
</dbReference>
<dbReference type="Proteomes" id="UP000620104">
    <property type="component" value="Unassembled WGS sequence"/>
</dbReference>
<proteinExistence type="inferred from homology"/>
<evidence type="ECO:0000256" key="4">
    <source>
        <dbReference type="ARBA" id="ARBA00022692"/>
    </source>
</evidence>
<reference evidence="12" key="1">
    <citation type="submission" date="2020-07" db="EMBL/GenBank/DDBJ databases">
        <title>Draft Genome Sequence of a Deep-Sea Yeast, Naganishia (Cryptococcus) liquefaciens strain N6.</title>
        <authorList>
            <person name="Han Y.W."/>
            <person name="Kajitani R."/>
            <person name="Morimoto H."/>
            <person name="Parhat M."/>
            <person name="Tsubouchi H."/>
            <person name="Bakenova O."/>
            <person name="Ogata M."/>
            <person name="Argunhan B."/>
            <person name="Aoki R."/>
            <person name="Kajiwara S."/>
            <person name="Itoh T."/>
            <person name="Iwasaki H."/>
        </authorList>
    </citation>
    <scope>NUCLEOTIDE SEQUENCE</scope>
    <source>
        <strain evidence="12">N6</strain>
    </source>
</reference>
<evidence type="ECO:0000256" key="9">
    <source>
        <dbReference type="PROSITE-ProRule" id="PRU00282"/>
    </source>
</evidence>
<keyword evidence="8 9" id="KW-0472">Membrane</keyword>
<dbReference type="OrthoDB" id="10266426at2759"/>
<dbReference type="Gene3D" id="1.50.40.10">
    <property type="entry name" value="Mitochondrial carrier domain"/>
    <property type="match status" value="2"/>
</dbReference>
<keyword evidence="3 10" id="KW-0813">Transport</keyword>
<comment type="subcellular location">
    <subcellularLocation>
        <location evidence="1">Mitochondrion membrane</location>
        <topology evidence="1">Multi-pass membrane protein</topology>
    </subcellularLocation>
</comment>
<dbReference type="GO" id="GO:0015215">
    <property type="term" value="F:nucleotide transmembrane transporter activity"/>
    <property type="evidence" value="ECO:0007669"/>
    <property type="project" value="UniProtKB-ARBA"/>
</dbReference>
<dbReference type="InterPro" id="IPR002067">
    <property type="entry name" value="MCP"/>
</dbReference>
<organism evidence="12 13">
    <name type="scientific">Naganishia liquefaciens</name>
    <dbReference type="NCBI Taxonomy" id="104408"/>
    <lineage>
        <taxon>Eukaryota</taxon>
        <taxon>Fungi</taxon>
        <taxon>Dikarya</taxon>
        <taxon>Basidiomycota</taxon>
        <taxon>Agaricomycotina</taxon>
        <taxon>Tremellomycetes</taxon>
        <taxon>Filobasidiales</taxon>
        <taxon>Filobasidiaceae</taxon>
        <taxon>Naganishia</taxon>
    </lineage>
</organism>
<evidence type="ECO:0000256" key="5">
    <source>
        <dbReference type="ARBA" id="ARBA00022737"/>
    </source>
</evidence>
<keyword evidence="7" id="KW-0496">Mitochondrion</keyword>
<gene>
    <name evidence="12" type="ORF">NliqN6_5475</name>
</gene>
<evidence type="ECO:0000256" key="3">
    <source>
        <dbReference type="ARBA" id="ARBA00022448"/>
    </source>
</evidence>
<name>A0A8H3TYB4_9TREE</name>
<dbReference type="PANTHER" id="PTHR45683">
    <property type="entry name" value="MITOCHONDRIAL NICOTINAMIDE ADENINE DINUCLEOTIDE TRANSPORTER 1-RELATED-RELATED"/>
    <property type="match status" value="1"/>
</dbReference>
<keyword evidence="13" id="KW-1185">Reference proteome</keyword>
<comment type="similarity">
    <text evidence="2 10">Belongs to the mitochondrial carrier (TC 2.A.29) family.</text>
</comment>
<evidence type="ECO:0000256" key="7">
    <source>
        <dbReference type="ARBA" id="ARBA00023128"/>
    </source>
</evidence>
<feature type="repeat" description="Solcar" evidence="9">
    <location>
        <begin position="256"/>
        <end position="365"/>
    </location>
</feature>
<dbReference type="PRINTS" id="PR00926">
    <property type="entry name" value="MITOCARRIER"/>
</dbReference>
<keyword evidence="5" id="KW-0677">Repeat</keyword>
<feature type="repeat" description="Solcar" evidence="9">
    <location>
        <begin position="155"/>
        <end position="244"/>
    </location>
</feature>
<feature type="repeat" description="Solcar" evidence="9">
    <location>
        <begin position="51"/>
        <end position="135"/>
    </location>
</feature>
<dbReference type="FunFam" id="1.50.40.10:FF:000075">
    <property type="entry name" value="Nicotinamide adenine dinucleotide transporter 2, mitochondrial"/>
    <property type="match status" value="1"/>
</dbReference>
<dbReference type="PROSITE" id="PS50920">
    <property type="entry name" value="SOLCAR"/>
    <property type="match status" value="3"/>
</dbReference>
<dbReference type="SUPFAM" id="SSF103506">
    <property type="entry name" value="Mitochondrial carrier"/>
    <property type="match status" value="1"/>
</dbReference>
<dbReference type="InterPro" id="IPR018108">
    <property type="entry name" value="MCP_transmembrane"/>
</dbReference>
<protein>
    <submittedName>
        <fullName evidence="12">Uncharacterized protein</fullName>
    </submittedName>
</protein>
<feature type="region of interest" description="Disordered" evidence="11">
    <location>
        <begin position="1"/>
        <end position="49"/>
    </location>
</feature>
<comment type="caution">
    <text evidence="12">The sequence shown here is derived from an EMBL/GenBank/DDBJ whole genome shotgun (WGS) entry which is preliminary data.</text>
</comment>
<evidence type="ECO:0000256" key="6">
    <source>
        <dbReference type="ARBA" id="ARBA00022989"/>
    </source>
</evidence>
<dbReference type="EMBL" id="BLZA01000035">
    <property type="protein sequence ID" value="GHJ89073.1"/>
    <property type="molecule type" value="Genomic_DNA"/>
</dbReference>
<dbReference type="AlphaFoldDB" id="A0A8H3TYB4"/>
<evidence type="ECO:0000313" key="13">
    <source>
        <dbReference type="Proteomes" id="UP000620104"/>
    </source>
</evidence>
<sequence length="369" mass="39908">MSSTALKEESPAESSAMARERDNHEAPPSAALTKGKSRMSSNENPRTPAIPQMYHSMIAGAGAGLVSSIATCPLDVIKTRLQASSAPGESVKSLITTIWRTSGIRGMYRGLGPTILGYLPTWGIYFSVYDDIKDKLGKSIGASGNGGGQGSAGNEQWLVHILAAMTAGATGTIATNPLWVIKTRFMAQSVTSPNERRYKHTLDACRTIYREEGIRAFYKGLAPSLLGVTHVAVQFPLYEQLKIWAASDEGKPLSSRTILACSASSKMVASCVTYPHEVLRTRLQVHRTEHGKRQGAIPRASFAEASSVIVEPIPKSPPKGLIDEAKFIFKHSGLKGFYRGLSINLVRTVPSNAVTMLTYELIMRRLAES</sequence>
<feature type="compositionally biased region" description="Basic and acidic residues" evidence="11">
    <location>
        <begin position="1"/>
        <end position="10"/>
    </location>
</feature>
<evidence type="ECO:0000256" key="8">
    <source>
        <dbReference type="ARBA" id="ARBA00023136"/>
    </source>
</evidence>
<dbReference type="InterPro" id="IPR044712">
    <property type="entry name" value="SLC25A32-like"/>
</dbReference>
<dbReference type="InterPro" id="IPR023395">
    <property type="entry name" value="MCP_dom_sf"/>
</dbReference>
<keyword evidence="4 9" id="KW-0812">Transmembrane</keyword>
<evidence type="ECO:0000256" key="10">
    <source>
        <dbReference type="RuleBase" id="RU000488"/>
    </source>
</evidence>
<evidence type="ECO:0000256" key="11">
    <source>
        <dbReference type="SAM" id="MobiDB-lite"/>
    </source>
</evidence>